<sequence length="161" mass="18278">MGEFTAFDERYIEILAVADEVAFRRSHYAPGLGLLRPSIDARAVTARSPSRWTCPTRRLTPLGYQVRELDVELEEFGVSFTEIFVLDGPGRLPFFITYTPTREENLAGYRRARSTRANVGLTSARFDTDLFAGVEQAHSDYPRQCRDQLWSMSSNSEMSVV</sequence>
<gene>
    <name evidence="1" type="ORF">SAMN05444695_102297</name>
</gene>
<dbReference type="Proteomes" id="UP000183263">
    <property type="component" value="Unassembled WGS sequence"/>
</dbReference>
<keyword evidence="2" id="KW-1185">Reference proteome</keyword>
<dbReference type="AlphaFoldDB" id="A0A1G8DGB8"/>
<organism evidence="1 2">
    <name type="scientific">Rhodococcus triatomae</name>
    <dbReference type="NCBI Taxonomy" id="300028"/>
    <lineage>
        <taxon>Bacteria</taxon>
        <taxon>Bacillati</taxon>
        <taxon>Actinomycetota</taxon>
        <taxon>Actinomycetes</taxon>
        <taxon>Mycobacteriales</taxon>
        <taxon>Nocardiaceae</taxon>
        <taxon>Rhodococcus</taxon>
    </lineage>
</organism>
<accession>A0A1G8DGB8</accession>
<proteinExistence type="predicted"/>
<name>A0A1G8DGB8_9NOCA</name>
<evidence type="ECO:0000313" key="1">
    <source>
        <dbReference type="EMBL" id="SDH56726.1"/>
    </source>
</evidence>
<evidence type="ECO:0000313" key="2">
    <source>
        <dbReference type="Proteomes" id="UP000183263"/>
    </source>
</evidence>
<reference evidence="1 2" key="1">
    <citation type="submission" date="2016-10" db="EMBL/GenBank/DDBJ databases">
        <authorList>
            <person name="de Groot N.N."/>
        </authorList>
    </citation>
    <scope>NUCLEOTIDE SEQUENCE [LARGE SCALE GENOMIC DNA]</scope>
    <source>
        <strain evidence="1 2">DSM 44892</strain>
    </source>
</reference>
<dbReference type="RefSeq" id="WP_139183155.1">
    <property type="nucleotide sequence ID" value="NZ_CP048813.1"/>
</dbReference>
<protein>
    <submittedName>
        <fullName evidence="1">Uncharacterized protein</fullName>
    </submittedName>
</protein>
<dbReference type="OrthoDB" id="4376969at2"/>
<dbReference type="EMBL" id="FNDN01000002">
    <property type="protein sequence ID" value="SDH56726.1"/>
    <property type="molecule type" value="Genomic_DNA"/>
</dbReference>